<reference evidence="1 2" key="1">
    <citation type="submission" date="2016-10" db="EMBL/GenBank/DDBJ databases">
        <title>Chromobacterium muskegensis sp. nov., an insecticidal bacterium isolated from Sphagnum bogs.</title>
        <authorList>
            <person name="Sparks M.E."/>
            <person name="Blackburn M.B."/>
            <person name="Gundersen-Rindal D.E."/>
            <person name="Mitchell A."/>
            <person name="Farrar R."/>
            <person name="Kuhar D."/>
        </authorList>
    </citation>
    <scope>NUCLEOTIDE SEQUENCE [LARGE SCALE GENOMIC DNA]</scope>
    <source>
        <strain evidence="1 2">21-1</strain>
    </source>
</reference>
<dbReference type="PANTHER" id="PTHR14237:SF19">
    <property type="entry name" value="MITOCHONDRIAL AMIDOXIME REDUCING COMPONENT 1"/>
    <property type="match status" value="1"/>
</dbReference>
<dbReference type="GeneID" id="68842842"/>
<dbReference type="PROSITE" id="PS51340">
    <property type="entry name" value="MOSC"/>
    <property type="match status" value="1"/>
</dbReference>
<dbReference type="RefSeq" id="WP_046157410.1">
    <property type="nucleotide sequence ID" value="NZ_CP017707.1"/>
</dbReference>
<dbReference type="GO" id="GO:0030170">
    <property type="term" value="F:pyridoxal phosphate binding"/>
    <property type="evidence" value="ECO:0007669"/>
    <property type="project" value="InterPro"/>
</dbReference>
<dbReference type="PANTHER" id="PTHR14237">
    <property type="entry name" value="MOLYBDOPTERIN COFACTOR SULFURASE MOSC"/>
    <property type="match status" value="1"/>
</dbReference>
<evidence type="ECO:0000313" key="2">
    <source>
        <dbReference type="Proteomes" id="UP000178776"/>
    </source>
</evidence>
<dbReference type="STRING" id="1108595.BKX93_16675"/>
<dbReference type="SUPFAM" id="SSF141673">
    <property type="entry name" value="MOSC N-terminal domain-like"/>
    <property type="match status" value="1"/>
</dbReference>
<dbReference type="KEGG" id="cvc:BKX93_16675"/>
<dbReference type="GO" id="GO:0030151">
    <property type="term" value="F:molybdenum ion binding"/>
    <property type="evidence" value="ECO:0007669"/>
    <property type="project" value="InterPro"/>
</dbReference>
<name>A0A1D9LJU7_9NEIS</name>
<dbReference type="GO" id="GO:0003824">
    <property type="term" value="F:catalytic activity"/>
    <property type="evidence" value="ECO:0007669"/>
    <property type="project" value="InterPro"/>
</dbReference>
<sequence length="265" mass="29846">MHLSAMFVHPVKSCRGIAFDRAYAGKLGLLHDREWLLVSPDGQQITARTHPQLVTVRAELLPGGVLLHRAGKPPIFAMATVYTRPHPAQVWKDGFQAWHGDERVDAWFADLLGCECRLLWLGAQSNRAFKGGSDKMSFADGYPFLLVNQASLDDLNRQLPEPVTLRHFRPNLVVSGAYPWEEDDWQVIRIGGLEFDVMKPCARCVLTTVDPDLGEKRADGEPLQTLVRTRRQDEGVCFGMNLRARNEGVLELDAPVEVLEQRYSF</sequence>
<dbReference type="SUPFAM" id="SSF50800">
    <property type="entry name" value="PK beta-barrel domain-like"/>
    <property type="match status" value="1"/>
</dbReference>
<dbReference type="Proteomes" id="UP000178776">
    <property type="component" value="Chromosome"/>
</dbReference>
<gene>
    <name evidence="1" type="ORF">BKX93_16675</name>
</gene>
<dbReference type="InterPro" id="IPR005303">
    <property type="entry name" value="MOCOS_middle"/>
</dbReference>
<evidence type="ECO:0000313" key="1">
    <source>
        <dbReference type="EMBL" id="AOZ51473.1"/>
    </source>
</evidence>
<protein>
    <submittedName>
        <fullName evidence="1">Molybdenum cofactor biosysynthesis protein</fullName>
    </submittedName>
</protein>
<dbReference type="Pfam" id="PF03476">
    <property type="entry name" value="MOSC_N"/>
    <property type="match status" value="1"/>
</dbReference>
<organism evidence="1 2">
    <name type="scientific">Chromobacterium vaccinii</name>
    <dbReference type="NCBI Taxonomy" id="1108595"/>
    <lineage>
        <taxon>Bacteria</taxon>
        <taxon>Pseudomonadati</taxon>
        <taxon>Pseudomonadota</taxon>
        <taxon>Betaproteobacteria</taxon>
        <taxon>Neisseriales</taxon>
        <taxon>Chromobacteriaceae</taxon>
        <taxon>Chromobacterium</taxon>
    </lineage>
</organism>
<dbReference type="EMBL" id="CP017707">
    <property type="protein sequence ID" value="AOZ51473.1"/>
    <property type="molecule type" value="Genomic_DNA"/>
</dbReference>
<proteinExistence type="predicted"/>
<dbReference type="AlphaFoldDB" id="A0A1D9LJU7"/>
<accession>A0A1D9LJU7</accession>
<dbReference type="InterPro" id="IPR011037">
    <property type="entry name" value="Pyrv_Knase-like_insert_dom_sf"/>
</dbReference>
<dbReference type="InterPro" id="IPR005302">
    <property type="entry name" value="MoCF_Sase_C"/>
</dbReference>
<dbReference type="Pfam" id="PF03473">
    <property type="entry name" value="MOSC"/>
    <property type="match status" value="1"/>
</dbReference>